<gene>
    <name evidence="7" type="ORF">ACFY05_04935</name>
</gene>
<feature type="domain" description="IclR-ED" evidence="6">
    <location>
        <begin position="89"/>
        <end position="261"/>
    </location>
</feature>
<evidence type="ECO:0000313" key="8">
    <source>
        <dbReference type="Proteomes" id="UP001602119"/>
    </source>
</evidence>
<dbReference type="EMBL" id="JBIAXI010000003">
    <property type="protein sequence ID" value="MFF4772184.1"/>
    <property type="molecule type" value="Genomic_DNA"/>
</dbReference>
<sequence length="267" mass="28215">MPGPGRRDDANQSGASPEANDEAPAIQTVRRAALILSAFTVERPRLSLSEITARLGTSKPTAHRYTRALRAANLLRYDAQQATYTLGPEILALEAAARAGLPIAAAAGPYLDLLVRETNQTAVLSVWNGESPVVVRCVDNTDGDIRLSVRTGSTLDLLRSAQGRVFCAYLPVGEVPGLARKLRTTPELRDLIDEVRRTGVAVNSPADHGVRVIAAPIFEGDQIVASMAVVSTVAALAGETEHQVTEALRALSHRLSAELGGTASTPA</sequence>
<name>A0ABW6UYN9_MICFU</name>
<evidence type="ECO:0000313" key="7">
    <source>
        <dbReference type="EMBL" id="MFF4772184.1"/>
    </source>
</evidence>
<dbReference type="InterPro" id="IPR036390">
    <property type="entry name" value="WH_DNA-bd_sf"/>
</dbReference>
<dbReference type="InterPro" id="IPR050707">
    <property type="entry name" value="HTH_MetabolicPath_Reg"/>
</dbReference>
<evidence type="ECO:0000256" key="2">
    <source>
        <dbReference type="ARBA" id="ARBA00023125"/>
    </source>
</evidence>
<dbReference type="PROSITE" id="PS51077">
    <property type="entry name" value="HTH_ICLR"/>
    <property type="match status" value="1"/>
</dbReference>
<proteinExistence type="predicted"/>
<evidence type="ECO:0000259" key="5">
    <source>
        <dbReference type="PROSITE" id="PS51077"/>
    </source>
</evidence>
<keyword evidence="1" id="KW-0805">Transcription regulation</keyword>
<comment type="caution">
    <text evidence="7">The sequence shown here is derived from an EMBL/GenBank/DDBJ whole genome shotgun (WGS) entry which is preliminary data.</text>
</comment>
<dbReference type="InterPro" id="IPR014757">
    <property type="entry name" value="Tscrpt_reg_IclR_C"/>
</dbReference>
<dbReference type="Gene3D" id="3.30.450.40">
    <property type="match status" value="1"/>
</dbReference>
<keyword evidence="2" id="KW-0238">DNA-binding</keyword>
<dbReference type="Pfam" id="PF01614">
    <property type="entry name" value="IclR_C"/>
    <property type="match status" value="1"/>
</dbReference>
<dbReference type="PANTHER" id="PTHR30136">
    <property type="entry name" value="HELIX-TURN-HELIX TRANSCRIPTIONAL REGULATOR, ICLR FAMILY"/>
    <property type="match status" value="1"/>
</dbReference>
<evidence type="ECO:0000256" key="3">
    <source>
        <dbReference type="ARBA" id="ARBA00023163"/>
    </source>
</evidence>
<accession>A0ABW6UYN9</accession>
<dbReference type="Pfam" id="PF09339">
    <property type="entry name" value="HTH_IclR"/>
    <property type="match status" value="1"/>
</dbReference>
<dbReference type="InterPro" id="IPR036388">
    <property type="entry name" value="WH-like_DNA-bd_sf"/>
</dbReference>
<feature type="domain" description="HTH iclR-type" evidence="5">
    <location>
        <begin position="26"/>
        <end position="88"/>
    </location>
</feature>
<dbReference type="SUPFAM" id="SSF46785">
    <property type="entry name" value="Winged helix' DNA-binding domain"/>
    <property type="match status" value="1"/>
</dbReference>
<dbReference type="Gene3D" id="1.10.10.10">
    <property type="entry name" value="Winged helix-like DNA-binding domain superfamily/Winged helix DNA-binding domain"/>
    <property type="match status" value="1"/>
</dbReference>
<dbReference type="SMART" id="SM00346">
    <property type="entry name" value="HTH_ICLR"/>
    <property type="match status" value="1"/>
</dbReference>
<dbReference type="PANTHER" id="PTHR30136:SF8">
    <property type="entry name" value="TRANSCRIPTIONAL REGULATORY PROTEIN"/>
    <property type="match status" value="1"/>
</dbReference>
<keyword evidence="8" id="KW-1185">Reference proteome</keyword>
<dbReference type="InterPro" id="IPR005471">
    <property type="entry name" value="Tscrpt_reg_IclR_N"/>
</dbReference>
<feature type="compositionally biased region" description="Basic and acidic residues" evidence="4">
    <location>
        <begin position="1"/>
        <end position="10"/>
    </location>
</feature>
<evidence type="ECO:0000256" key="4">
    <source>
        <dbReference type="SAM" id="MobiDB-lite"/>
    </source>
</evidence>
<dbReference type="InterPro" id="IPR029016">
    <property type="entry name" value="GAF-like_dom_sf"/>
</dbReference>
<dbReference type="SUPFAM" id="SSF55781">
    <property type="entry name" value="GAF domain-like"/>
    <property type="match status" value="1"/>
</dbReference>
<dbReference type="RefSeq" id="WP_066936180.1">
    <property type="nucleotide sequence ID" value="NZ_BBYK01000040.1"/>
</dbReference>
<dbReference type="Proteomes" id="UP001602119">
    <property type="component" value="Unassembled WGS sequence"/>
</dbReference>
<reference evidence="7 8" key="1">
    <citation type="submission" date="2024-10" db="EMBL/GenBank/DDBJ databases">
        <title>The Natural Products Discovery Center: Release of the First 8490 Sequenced Strains for Exploring Actinobacteria Biosynthetic Diversity.</title>
        <authorList>
            <person name="Kalkreuter E."/>
            <person name="Kautsar S.A."/>
            <person name="Yang D."/>
            <person name="Bader C.D."/>
            <person name="Teijaro C.N."/>
            <person name="Fluegel L."/>
            <person name="Davis C.M."/>
            <person name="Simpson J.R."/>
            <person name="Lauterbach L."/>
            <person name="Steele A.D."/>
            <person name="Gui C."/>
            <person name="Meng S."/>
            <person name="Li G."/>
            <person name="Viehrig K."/>
            <person name="Ye F."/>
            <person name="Su P."/>
            <person name="Kiefer A.F."/>
            <person name="Nichols A."/>
            <person name="Cepeda A.J."/>
            <person name="Yan W."/>
            <person name="Fan B."/>
            <person name="Jiang Y."/>
            <person name="Adhikari A."/>
            <person name="Zheng C.-J."/>
            <person name="Schuster L."/>
            <person name="Cowan T.M."/>
            <person name="Smanski M.J."/>
            <person name="Chevrette M.G."/>
            <person name="De Carvalho L.P.S."/>
            <person name="Shen B."/>
        </authorList>
    </citation>
    <scope>NUCLEOTIDE SEQUENCE [LARGE SCALE GENOMIC DNA]</scope>
    <source>
        <strain evidence="7 8">NPDC001281</strain>
    </source>
</reference>
<keyword evidence="3" id="KW-0804">Transcription</keyword>
<feature type="region of interest" description="Disordered" evidence="4">
    <location>
        <begin position="1"/>
        <end position="23"/>
    </location>
</feature>
<protein>
    <submittedName>
        <fullName evidence="7">IclR family transcriptional regulator</fullName>
    </submittedName>
</protein>
<evidence type="ECO:0000256" key="1">
    <source>
        <dbReference type="ARBA" id="ARBA00023015"/>
    </source>
</evidence>
<evidence type="ECO:0000259" key="6">
    <source>
        <dbReference type="PROSITE" id="PS51078"/>
    </source>
</evidence>
<dbReference type="PROSITE" id="PS51078">
    <property type="entry name" value="ICLR_ED"/>
    <property type="match status" value="1"/>
</dbReference>
<organism evidence="7 8">
    <name type="scientific">Microtetraspora fusca</name>
    <dbReference type="NCBI Taxonomy" id="1997"/>
    <lineage>
        <taxon>Bacteria</taxon>
        <taxon>Bacillati</taxon>
        <taxon>Actinomycetota</taxon>
        <taxon>Actinomycetes</taxon>
        <taxon>Streptosporangiales</taxon>
        <taxon>Streptosporangiaceae</taxon>
        <taxon>Microtetraspora</taxon>
    </lineage>
</organism>